<dbReference type="GO" id="GO:0048513">
    <property type="term" value="P:animal organ development"/>
    <property type="evidence" value="ECO:0007669"/>
    <property type="project" value="UniProtKB-ARBA"/>
</dbReference>
<dbReference type="GO" id="GO:0005634">
    <property type="term" value="C:nucleus"/>
    <property type="evidence" value="ECO:0007669"/>
    <property type="project" value="UniProtKB-SubCell"/>
</dbReference>
<feature type="compositionally biased region" description="Acidic residues" evidence="7">
    <location>
        <begin position="533"/>
        <end position="551"/>
    </location>
</feature>
<evidence type="ECO:0000313" key="10">
    <source>
        <dbReference type="RefSeq" id="XP_029409208.2"/>
    </source>
</evidence>
<evidence type="ECO:0000256" key="1">
    <source>
        <dbReference type="ARBA" id="ARBA00004123"/>
    </source>
</evidence>
<keyword evidence="9" id="KW-1185">Reference proteome</keyword>
<dbReference type="InterPro" id="IPR020479">
    <property type="entry name" value="HD_metazoa"/>
</dbReference>
<feature type="region of interest" description="Disordered" evidence="7">
    <location>
        <begin position="474"/>
        <end position="496"/>
    </location>
</feature>
<feature type="compositionally biased region" description="Low complexity" evidence="7">
    <location>
        <begin position="380"/>
        <end position="429"/>
    </location>
</feature>
<feature type="compositionally biased region" description="Polar residues" evidence="7">
    <location>
        <begin position="19"/>
        <end position="41"/>
    </location>
</feature>
<evidence type="ECO:0000259" key="8">
    <source>
        <dbReference type="PROSITE" id="PS50071"/>
    </source>
</evidence>
<dbReference type="PRINTS" id="PR00031">
    <property type="entry name" value="HTHREPRESSR"/>
</dbReference>
<dbReference type="Gene3D" id="1.10.10.60">
    <property type="entry name" value="Homeodomain-like"/>
    <property type="match status" value="1"/>
</dbReference>
<name>A0A8N4QI96_BACDO</name>
<dbReference type="InterPro" id="IPR017970">
    <property type="entry name" value="Homeobox_CS"/>
</dbReference>
<evidence type="ECO:0000256" key="2">
    <source>
        <dbReference type="ARBA" id="ARBA00023125"/>
    </source>
</evidence>
<dbReference type="PANTHER" id="PTHR24333:SF8">
    <property type="entry name" value="HOMEOBOX PROTEIN CEH-62"/>
    <property type="match status" value="1"/>
</dbReference>
<gene>
    <name evidence="10" type="primary">LOC105233142</name>
</gene>
<dbReference type="PROSITE" id="PS00027">
    <property type="entry name" value="HOMEOBOX_1"/>
    <property type="match status" value="1"/>
</dbReference>
<dbReference type="PRINTS" id="PR00024">
    <property type="entry name" value="HOMEOBOX"/>
</dbReference>
<evidence type="ECO:0000256" key="6">
    <source>
        <dbReference type="RuleBase" id="RU000682"/>
    </source>
</evidence>
<feature type="compositionally biased region" description="Low complexity" evidence="7">
    <location>
        <begin position="150"/>
        <end position="194"/>
    </location>
</feature>
<feature type="compositionally biased region" description="Basic and acidic residues" evidence="7">
    <location>
        <begin position="367"/>
        <end position="379"/>
    </location>
</feature>
<feature type="compositionally biased region" description="Polar residues" evidence="7">
    <location>
        <begin position="474"/>
        <end position="484"/>
    </location>
</feature>
<comment type="subcellular location">
    <subcellularLocation>
        <location evidence="1 5 6">Nucleus</location>
    </subcellularLocation>
</comment>
<accession>A0A8N4QI96</accession>
<evidence type="ECO:0000256" key="4">
    <source>
        <dbReference type="ARBA" id="ARBA00023242"/>
    </source>
</evidence>
<evidence type="ECO:0000313" key="9">
    <source>
        <dbReference type="Proteomes" id="UP001652620"/>
    </source>
</evidence>
<reference evidence="9" key="1">
    <citation type="submission" date="2025-05" db="UniProtKB">
        <authorList>
            <consortium name="RefSeq"/>
        </authorList>
    </citation>
    <scope>NUCLEOTIDE SEQUENCE [LARGE SCALE GENOMIC DNA]</scope>
</reference>
<dbReference type="Proteomes" id="UP001652620">
    <property type="component" value="Chromosome 1"/>
</dbReference>
<dbReference type="KEGG" id="bdr:105233142"/>
<dbReference type="InterPro" id="IPR001356">
    <property type="entry name" value="HD"/>
</dbReference>
<feature type="compositionally biased region" description="Pro residues" evidence="7">
    <location>
        <begin position="213"/>
        <end position="229"/>
    </location>
</feature>
<dbReference type="InterPro" id="IPR000047">
    <property type="entry name" value="HTH_motif"/>
</dbReference>
<proteinExistence type="predicted"/>
<feature type="region of interest" description="Disordered" evidence="7">
    <location>
        <begin position="358"/>
        <end position="429"/>
    </location>
</feature>
<dbReference type="Pfam" id="PF00046">
    <property type="entry name" value="Homeodomain"/>
    <property type="match status" value="1"/>
</dbReference>
<feature type="DNA-binding region" description="Homeobox" evidence="5">
    <location>
        <begin position="306"/>
        <end position="365"/>
    </location>
</feature>
<dbReference type="SMART" id="SM00389">
    <property type="entry name" value="HOX"/>
    <property type="match status" value="1"/>
</dbReference>
<dbReference type="RefSeq" id="XP_029409208.2">
    <property type="nucleotide sequence ID" value="XM_029553348.2"/>
</dbReference>
<dbReference type="PROSITE" id="PS50071">
    <property type="entry name" value="HOMEOBOX_2"/>
    <property type="match status" value="1"/>
</dbReference>
<dbReference type="InterPro" id="IPR009057">
    <property type="entry name" value="Homeodomain-like_sf"/>
</dbReference>
<feature type="region of interest" description="Disordered" evidence="7">
    <location>
        <begin position="101"/>
        <end position="126"/>
    </location>
</feature>
<dbReference type="InterPro" id="IPR050848">
    <property type="entry name" value="Homeobox_TF"/>
</dbReference>
<reference evidence="10" key="2">
    <citation type="submission" date="2025-08" db="UniProtKB">
        <authorList>
            <consortium name="RefSeq"/>
        </authorList>
    </citation>
    <scope>IDENTIFICATION</scope>
    <source>
        <tissue evidence="10">Adult</tissue>
    </source>
</reference>
<feature type="region of interest" description="Disordered" evidence="7">
    <location>
        <begin position="150"/>
        <end position="235"/>
    </location>
</feature>
<protein>
    <submittedName>
        <fullName evidence="10">Brain-specific homeobox protein</fullName>
    </submittedName>
</protein>
<feature type="region of interest" description="Disordered" evidence="7">
    <location>
        <begin position="1"/>
        <end position="41"/>
    </location>
</feature>
<evidence type="ECO:0000256" key="3">
    <source>
        <dbReference type="ARBA" id="ARBA00023155"/>
    </source>
</evidence>
<keyword evidence="4 5" id="KW-0539">Nucleus</keyword>
<dbReference type="GO" id="GO:0003677">
    <property type="term" value="F:DNA binding"/>
    <property type="evidence" value="ECO:0007669"/>
    <property type="project" value="UniProtKB-UniRule"/>
</dbReference>
<dbReference type="AlphaFoldDB" id="A0A8N4QI96"/>
<dbReference type="PANTHER" id="PTHR24333">
    <property type="entry name" value="HOMEO BOX HB9 LIKE A-RELATED"/>
    <property type="match status" value="1"/>
</dbReference>
<keyword evidence="3 5" id="KW-0371">Homeobox</keyword>
<dbReference type="CDD" id="cd00086">
    <property type="entry name" value="homeodomain"/>
    <property type="match status" value="1"/>
</dbReference>
<dbReference type="SUPFAM" id="SSF46689">
    <property type="entry name" value="Homeodomain-like"/>
    <property type="match status" value="1"/>
</dbReference>
<dbReference type="GO" id="GO:0000981">
    <property type="term" value="F:DNA-binding transcription factor activity, RNA polymerase II-specific"/>
    <property type="evidence" value="ECO:0007669"/>
    <property type="project" value="InterPro"/>
</dbReference>
<feature type="domain" description="Homeobox" evidence="8">
    <location>
        <begin position="304"/>
        <end position="364"/>
    </location>
</feature>
<evidence type="ECO:0000256" key="5">
    <source>
        <dbReference type="PROSITE-ProRule" id="PRU00108"/>
    </source>
</evidence>
<evidence type="ECO:0000256" key="7">
    <source>
        <dbReference type="SAM" id="MobiDB-lite"/>
    </source>
</evidence>
<sequence>MSIQVSERVTASPPHSLVSAANSAGTVSHSTVGGAGNKQQSATIVTAKTPFSIEHILCQNLNNNNNNNTSNIHNNNINNHNSSNKVKTAVGKCAKNNCDSEKLRQQQPSQQQQHHQKHSPIHALDDNEEYTRLVAQQRFKPSERANLSGALTAPSSISSASSGSLPSPTILTNATHGNQGNSNTNNTTPSVPTHQISPPTSNYLPQAQQVSAAPPPPPPSLPPPPPQHPHPASVLYPSAAYSDHGFLQMTLGYLSPSSGAYKSVDPYFLSQASLFGGGHLFGGAGCVPELALGLGMGVNALRHCRRRKARTVFSDPQLSGLEKRFEAQRYLSTPERVELATALGLSETQVKTWFQNRRMKHKKQLRRRDNTNEPVDFSRSDGSGSSSSHSAKSSNNATLTNASSHANNNNNHMQQSGSSSNSNNGADNINGVEKAFAAQAYAREQQQQQQHGTLPQQNMHTHAQTLPTHLQLRGNTNTCNNGSDSLGGGGTHSQLLHSGHNVASHQQHLQMLRNISGGQLENAMGFLQHDYSTDDYSDVDDDDEEDDDGSDVDIVGDTKLYHLT</sequence>
<keyword evidence="2 5" id="KW-0238">DNA-binding</keyword>
<dbReference type="OrthoDB" id="6159439at2759"/>
<feature type="region of interest" description="Disordered" evidence="7">
    <location>
        <begin position="531"/>
        <end position="564"/>
    </location>
</feature>
<organism evidence="9 10">
    <name type="scientific">Bactrocera dorsalis</name>
    <name type="common">Oriental fruit fly</name>
    <name type="synonym">Dacus dorsalis</name>
    <dbReference type="NCBI Taxonomy" id="27457"/>
    <lineage>
        <taxon>Eukaryota</taxon>
        <taxon>Metazoa</taxon>
        <taxon>Ecdysozoa</taxon>
        <taxon>Arthropoda</taxon>
        <taxon>Hexapoda</taxon>
        <taxon>Insecta</taxon>
        <taxon>Pterygota</taxon>
        <taxon>Neoptera</taxon>
        <taxon>Endopterygota</taxon>
        <taxon>Diptera</taxon>
        <taxon>Brachycera</taxon>
        <taxon>Muscomorpha</taxon>
        <taxon>Tephritoidea</taxon>
        <taxon>Tephritidae</taxon>
        <taxon>Bactrocera</taxon>
        <taxon>Bactrocera</taxon>
    </lineage>
</organism>
<dbReference type="GeneID" id="105233142"/>